<feature type="transmembrane region" description="Helical" evidence="1">
    <location>
        <begin position="94"/>
        <end position="113"/>
    </location>
</feature>
<dbReference type="InterPro" id="IPR009936">
    <property type="entry name" value="DUF1468"/>
</dbReference>
<dbReference type="Pfam" id="PF07331">
    <property type="entry name" value="TctB"/>
    <property type="match status" value="1"/>
</dbReference>
<evidence type="ECO:0000259" key="2">
    <source>
        <dbReference type="Pfam" id="PF07331"/>
    </source>
</evidence>
<dbReference type="EMBL" id="LAXJ01000026">
    <property type="protein sequence ID" value="KRS10830.1"/>
    <property type="molecule type" value="Genomic_DNA"/>
</dbReference>
<evidence type="ECO:0000313" key="3">
    <source>
        <dbReference type="EMBL" id="KRS10830.1"/>
    </source>
</evidence>
<evidence type="ECO:0000313" key="4">
    <source>
        <dbReference type="Proteomes" id="UP000051295"/>
    </source>
</evidence>
<name>A0A0T5NQ85_9RHOB</name>
<keyword evidence="1" id="KW-1133">Transmembrane helix</keyword>
<organism evidence="3 4">
    <name type="scientific">Roseovarius atlanticus</name>
    <dbReference type="NCBI Taxonomy" id="1641875"/>
    <lineage>
        <taxon>Bacteria</taxon>
        <taxon>Pseudomonadati</taxon>
        <taxon>Pseudomonadota</taxon>
        <taxon>Alphaproteobacteria</taxon>
        <taxon>Rhodobacterales</taxon>
        <taxon>Roseobacteraceae</taxon>
        <taxon>Roseovarius</taxon>
    </lineage>
</organism>
<dbReference type="Proteomes" id="UP000051295">
    <property type="component" value="Unassembled WGS sequence"/>
</dbReference>
<evidence type="ECO:0000256" key="1">
    <source>
        <dbReference type="SAM" id="Phobius"/>
    </source>
</evidence>
<keyword evidence="1" id="KW-0472">Membrane</keyword>
<keyword evidence="1" id="KW-0812">Transmembrane</keyword>
<feature type="transmembrane region" description="Helical" evidence="1">
    <location>
        <begin position="27"/>
        <end position="49"/>
    </location>
</feature>
<dbReference type="AlphaFoldDB" id="A0A0T5NQ85"/>
<dbReference type="PATRIC" id="fig|1641875.4.peg.2330"/>
<comment type="caution">
    <text evidence="3">The sequence shown here is derived from an EMBL/GenBank/DDBJ whole genome shotgun (WGS) entry which is preliminary data.</text>
</comment>
<proteinExistence type="predicted"/>
<sequence>MVLLVLTSVYSSQIFKLGLPFENGVEPGASFLPIVLSAIMYVGALRILLVELRRGRAETADARPQSDTVPAVTVLGPLVVIAATALFAYGLERVGYFVAAGAYTFVVALYFNFEDSGRPVYALVLSAITALAVTLFGWAFFVWLFELTLPGWNL</sequence>
<accession>A0A0T5NQ85</accession>
<keyword evidence="4" id="KW-1185">Reference proteome</keyword>
<feature type="domain" description="DUF1468" evidence="2">
    <location>
        <begin position="3"/>
        <end position="150"/>
    </location>
</feature>
<protein>
    <recommendedName>
        <fullName evidence="2">DUF1468 domain-containing protein</fullName>
    </recommendedName>
</protein>
<gene>
    <name evidence="3" type="ORF">XM53_18995</name>
</gene>
<feature type="transmembrane region" description="Helical" evidence="1">
    <location>
        <begin position="69"/>
        <end position="88"/>
    </location>
</feature>
<dbReference type="STRING" id="1641875.XM53_18995"/>
<feature type="transmembrane region" description="Helical" evidence="1">
    <location>
        <begin position="120"/>
        <end position="145"/>
    </location>
</feature>
<reference evidence="3 4" key="1">
    <citation type="submission" date="2015-04" db="EMBL/GenBank/DDBJ databases">
        <title>The draft genome sequence of Roseovarius sp.R12b.</title>
        <authorList>
            <person name="Li G."/>
            <person name="Lai Q."/>
            <person name="Shao Z."/>
            <person name="Yan P."/>
        </authorList>
    </citation>
    <scope>NUCLEOTIDE SEQUENCE [LARGE SCALE GENOMIC DNA]</scope>
    <source>
        <strain evidence="3 4">R12B</strain>
    </source>
</reference>